<feature type="compositionally biased region" description="Basic and acidic residues" evidence="1">
    <location>
        <begin position="15"/>
        <end position="34"/>
    </location>
</feature>
<dbReference type="PANTHER" id="PTHR15503:SF45">
    <property type="entry name" value="RNA-DIRECTED DNA POLYMERASE HOMOLOG"/>
    <property type="match status" value="1"/>
</dbReference>
<dbReference type="Gene3D" id="3.10.10.10">
    <property type="entry name" value="HIV Type 1 Reverse Transcriptase, subunit A, domain 1"/>
    <property type="match status" value="1"/>
</dbReference>
<dbReference type="PANTHER" id="PTHR15503">
    <property type="entry name" value="LDOC1 RELATED"/>
    <property type="match status" value="1"/>
</dbReference>
<organism evidence="3 4">
    <name type="scientific">Cucumis melo var. makuwa</name>
    <name type="common">Oriental melon</name>
    <dbReference type="NCBI Taxonomy" id="1194695"/>
    <lineage>
        <taxon>Eukaryota</taxon>
        <taxon>Viridiplantae</taxon>
        <taxon>Streptophyta</taxon>
        <taxon>Embryophyta</taxon>
        <taxon>Tracheophyta</taxon>
        <taxon>Spermatophyta</taxon>
        <taxon>Magnoliopsida</taxon>
        <taxon>eudicotyledons</taxon>
        <taxon>Gunneridae</taxon>
        <taxon>Pentapetalae</taxon>
        <taxon>rosids</taxon>
        <taxon>fabids</taxon>
        <taxon>Cucurbitales</taxon>
        <taxon>Cucurbitaceae</taxon>
        <taxon>Benincaseae</taxon>
        <taxon>Cucumis</taxon>
    </lineage>
</organism>
<dbReference type="InterPro" id="IPR005162">
    <property type="entry name" value="Retrotrans_gag_dom"/>
</dbReference>
<feature type="domain" description="Retrotransposon gag" evidence="2">
    <location>
        <begin position="108"/>
        <end position="175"/>
    </location>
</feature>
<dbReference type="Pfam" id="PF03732">
    <property type="entry name" value="Retrotrans_gag"/>
    <property type="match status" value="1"/>
</dbReference>
<dbReference type="SUPFAM" id="SSF56672">
    <property type="entry name" value="DNA/RNA polymerases"/>
    <property type="match status" value="1"/>
</dbReference>
<dbReference type="Proteomes" id="UP000321393">
    <property type="component" value="Unassembled WGS sequence"/>
</dbReference>
<dbReference type="EMBL" id="SSTE01023138">
    <property type="protein sequence ID" value="KAA0025384.1"/>
    <property type="molecule type" value="Genomic_DNA"/>
</dbReference>
<comment type="caution">
    <text evidence="3">The sequence shown here is derived from an EMBL/GenBank/DDBJ whole genome shotgun (WGS) entry which is preliminary data.</text>
</comment>
<protein>
    <submittedName>
        <fullName evidence="3">Gag-protease polyprotein</fullName>
    </submittedName>
</protein>
<accession>A0A5A7SIB6</accession>
<dbReference type="InterPro" id="IPR043502">
    <property type="entry name" value="DNA/RNA_pol_sf"/>
</dbReference>
<gene>
    <name evidence="3" type="ORF">E6C27_scaffold1220G00110</name>
</gene>
<evidence type="ECO:0000313" key="3">
    <source>
        <dbReference type="EMBL" id="KAA0025384.1"/>
    </source>
</evidence>
<name>A0A5A7SIB6_CUCMM</name>
<evidence type="ECO:0000259" key="2">
    <source>
        <dbReference type="Pfam" id="PF03732"/>
    </source>
</evidence>
<sequence>MANTVLRHSLGKMSPSRDARRGGREGRGARRTQPEEQPAVQAANPTAPVTQANFAAMEKRYQEMLRDALGTIDAVQQTPTAPHLALLESQRYRLVGAAEKMLGGDVNKITWEQFKESFYAKFFSAYLRYTKQQEFLNLEQDDMIVEQYDVEFDMLSCFAPDVVRDEATRTEKFVRVDISLHERANLSKTAGSGSTSDVGDLMEVITWLEVEFVSGASNQDIHPNFVLRNCLRLLRTRLPLSSREEFLPLLVKRPSKLVLWWQKEVVFNPHSVASVKFKGVGTMVLPKVISTMKDSKLLNQGLPPPREIDFAIELELGTAPIFRASYRMAPAELKELKVQLQELLDKGFIQTSVSP</sequence>
<reference evidence="3 4" key="1">
    <citation type="submission" date="2019-08" db="EMBL/GenBank/DDBJ databases">
        <title>Draft genome sequences of two oriental melons (Cucumis melo L. var makuwa).</title>
        <authorList>
            <person name="Kwon S.-Y."/>
        </authorList>
    </citation>
    <scope>NUCLEOTIDE SEQUENCE [LARGE SCALE GENOMIC DNA]</scope>
    <source>
        <strain evidence="4">cv. SW 3</strain>
        <tissue evidence="3">Leaf</tissue>
    </source>
</reference>
<evidence type="ECO:0000256" key="1">
    <source>
        <dbReference type="SAM" id="MobiDB-lite"/>
    </source>
</evidence>
<dbReference type="OrthoDB" id="2272416at2759"/>
<dbReference type="AlphaFoldDB" id="A0A5A7SIB6"/>
<evidence type="ECO:0000313" key="4">
    <source>
        <dbReference type="Proteomes" id="UP000321393"/>
    </source>
</evidence>
<proteinExistence type="predicted"/>
<feature type="region of interest" description="Disordered" evidence="1">
    <location>
        <begin position="1"/>
        <end position="46"/>
    </location>
</feature>
<dbReference type="InterPro" id="IPR032567">
    <property type="entry name" value="RTL1-rel"/>
</dbReference>